<evidence type="ECO:0000313" key="3">
    <source>
        <dbReference type="Proteomes" id="UP000054144"/>
    </source>
</evidence>
<sequence>MVEQSSSRGAIVTGAGVGLGNAIARRLAADGLCLVVNDLPSKAAEIDQPSLESPVWSALETSRSLILRWLTVAQASPFSHPGWPPSQSPNSSTSACDSPSSRDPMYGHDPFASYTTPKVAAPAPALTRAQPSISGPAPSPQSPRHPHSFPPHPPTHGAVPVPSQTLVPENPPPPYSEVGPL</sequence>
<dbReference type="Proteomes" id="UP000054144">
    <property type="component" value="Unassembled WGS sequence"/>
</dbReference>
<evidence type="ECO:0000313" key="2">
    <source>
        <dbReference type="EMBL" id="KIY50080.1"/>
    </source>
</evidence>
<dbReference type="AlphaFoldDB" id="A0A0D7AIC6"/>
<proteinExistence type="predicted"/>
<dbReference type="InterPro" id="IPR036291">
    <property type="entry name" value="NAD(P)-bd_dom_sf"/>
</dbReference>
<feature type="compositionally biased region" description="Pro residues" evidence="1">
    <location>
        <begin position="137"/>
        <end position="154"/>
    </location>
</feature>
<feature type="region of interest" description="Disordered" evidence="1">
    <location>
        <begin position="79"/>
        <end position="181"/>
    </location>
</feature>
<reference evidence="2 3" key="1">
    <citation type="journal article" date="2015" name="Fungal Genet. Biol.">
        <title>Evolution of novel wood decay mechanisms in Agaricales revealed by the genome sequences of Fistulina hepatica and Cylindrobasidium torrendii.</title>
        <authorList>
            <person name="Floudas D."/>
            <person name="Held B.W."/>
            <person name="Riley R."/>
            <person name="Nagy L.G."/>
            <person name="Koehler G."/>
            <person name="Ransdell A.S."/>
            <person name="Younus H."/>
            <person name="Chow J."/>
            <person name="Chiniquy J."/>
            <person name="Lipzen A."/>
            <person name="Tritt A."/>
            <person name="Sun H."/>
            <person name="Haridas S."/>
            <person name="LaButti K."/>
            <person name="Ohm R.A."/>
            <person name="Kues U."/>
            <person name="Blanchette R.A."/>
            <person name="Grigoriev I.V."/>
            <person name="Minto R.E."/>
            <person name="Hibbett D.S."/>
        </authorList>
    </citation>
    <scope>NUCLEOTIDE SEQUENCE [LARGE SCALE GENOMIC DNA]</scope>
    <source>
        <strain evidence="2 3">ATCC 64428</strain>
    </source>
</reference>
<keyword evidence="3" id="KW-1185">Reference proteome</keyword>
<protein>
    <recommendedName>
        <fullName evidence="4">NAD(P)-binding protein</fullName>
    </recommendedName>
</protein>
<feature type="compositionally biased region" description="Polar residues" evidence="1">
    <location>
        <begin position="88"/>
        <end position="101"/>
    </location>
</feature>
<evidence type="ECO:0000256" key="1">
    <source>
        <dbReference type="SAM" id="MobiDB-lite"/>
    </source>
</evidence>
<dbReference type="Gene3D" id="3.40.50.720">
    <property type="entry name" value="NAD(P)-binding Rossmann-like Domain"/>
    <property type="match status" value="1"/>
</dbReference>
<dbReference type="EMBL" id="KN881694">
    <property type="protein sequence ID" value="KIY50080.1"/>
    <property type="molecule type" value="Genomic_DNA"/>
</dbReference>
<dbReference type="SUPFAM" id="SSF51735">
    <property type="entry name" value="NAD(P)-binding Rossmann-fold domains"/>
    <property type="match status" value="1"/>
</dbReference>
<organism evidence="2 3">
    <name type="scientific">Fistulina hepatica ATCC 64428</name>
    <dbReference type="NCBI Taxonomy" id="1128425"/>
    <lineage>
        <taxon>Eukaryota</taxon>
        <taxon>Fungi</taxon>
        <taxon>Dikarya</taxon>
        <taxon>Basidiomycota</taxon>
        <taxon>Agaricomycotina</taxon>
        <taxon>Agaricomycetes</taxon>
        <taxon>Agaricomycetidae</taxon>
        <taxon>Agaricales</taxon>
        <taxon>Fistulinaceae</taxon>
        <taxon>Fistulina</taxon>
    </lineage>
</organism>
<name>A0A0D7AIC6_9AGAR</name>
<evidence type="ECO:0008006" key="4">
    <source>
        <dbReference type="Google" id="ProtNLM"/>
    </source>
</evidence>
<accession>A0A0D7AIC6</accession>
<gene>
    <name evidence="2" type="ORF">FISHEDRAFT_72126</name>
</gene>